<dbReference type="SUPFAM" id="SSF46689">
    <property type="entry name" value="Homeodomain-like"/>
    <property type="match status" value="1"/>
</dbReference>
<evidence type="ECO:0000313" key="4">
    <source>
        <dbReference type="Proteomes" id="UP001458880"/>
    </source>
</evidence>
<protein>
    <submittedName>
        <fullName evidence="3">CENP-B N-terminal DNA-binding domain</fullName>
    </submittedName>
</protein>
<proteinExistence type="predicted"/>
<dbReference type="Proteomes" id="UP001458880">
    <property type="component" value="Unassembled WGS sequence"/>
</dbReference>
<evidence type="ECO:0000313" key="3">
    <source>
        <dbReference type="EMBL" id="KAK9693576.1"/>
    </source>
</evidence>
<comment type="subcellular location">
    <subcellularLocation>
        <location evidence="1">Nucleus</location>
    </subcellularLocation>
</comment>
<dbReference type="AlphaFoldDB" id="A0AAW1IV33"/>
<feature type="domain" description="HTH psq-type" evidence="2">
    <location>
        <begin position="60"/>
        <end position="91"/>
    </location>
</feature>
<keyword evidence="3" id="KW-0238">DNA-binding</keyword>
<dbReference type="Pfam" id="PF05225">
    <property type="entry name" value="HTH_psq"/>
    <property type="match status" value="1"/>
</dbReference>
<dbReference type="GO" id="GO:0003677">
    <property type="term" value="F:DNA binding"/>
    <property type="evidence" value="ECO:0007669"/>
    <property type="project" value="UniProtKB-KW"/>
</dbReference>
<gene>
    <name evidence="3" type="ORF">QE152_g34098</name>
</gene>
<accession>A0AAW1IV33</accession>
<evidence type="ECO:0000259" key="2">
    <source>
        <dbReference type="Pfam" id="PF05225"/>
    </source>
</evidence>
<keyword evidence="4" id="KW-1185">Reference proteome</keyword>
<dbReference type="GO" id="GO:0005634">
    <property type="term" value="C:nucleus"/>
    <property type="evidence" value="ECO:0007669"/>
    <property type="project" value="UniProtKB-SubCell"/>
</dbReference>
<dbReference type="InterPro" id="IPR007889">
    <property type="entry name" value="HTH_Psq"/>
</dbReference>
<dbReference type="InterPro" id="IPR009057">
    <property type="entry name" value="Homeodomain-like_sf"/>
</dbReference>
<dbReference type="EMBL" id="JASPKY010000538">
    <property type="protein sequence ID" value="KAK9693576.1"/>
    <property type="molecule type" value="Genomic_DNA"/>
</dbReference>
<sequence>MVAVVLIDYAVPMNTMYMSEISGRKKKLENNDYFVNTINLNMAKEYKRKTNRTAPPTDVLLRAVQEVKNNDVSIRQAAKQFDVNYRTLARFCEKVSQDELASGKTDRIFGLKNAGKFFLPPKN</sequence>
<comment type="caution">
    <text evidence="3">The sequence shown here is derived from an EMBL/GenBank/DDBJ whole genome shotgun (WGS) entry which is preliminary data.</text>
</comment>
<reference evidence="3 4" key="1">
    <citation type="journal article" date="2024" name="BMC Genomics">
        <title>De novo assembly and annotation of Popillia japonica's genome with initial clues to its potential as an invasive pest.</title>
        <authorList>
            <person name="Cucini C."/>
            <person name="Boschi S."/>
            <person name="Funari R."/>
            <person name="Cardaioli E."/>
            <person name="Iannotti N."/>
            <person name="Marturano G."/>
            <person name="Paoli F."/>
            <person name="Bruttini M."/>
            <person name="Carapelli A."/>
            <person name="Frati F."/>
            <person name="Nardi F."/>
        </authorList>
    </citation>
    <scope>NUCLEOTIDE SEQUENCE [LARGE SCALE GENOMIC DNA]</scope>
    <source>
        <strain evidence="3">DMR45628</strain>
    </source>
</reference>
<organism evidence="3 4">
    <name type="scientific">Popillia japonica</name>
    <name type="common">Japanese beetle</name>
    <dbReference type="NCBI Taxonomy" id="7064"/>
    <lineage>
        <taxon>Eukaryota</taxon>
        <taxon>Metazoa</taxon>
        <taxon>Ecdysozoa</taxon>
        <taxon>Arthropoda</taxon>
        <taxon>Hexapoda</taxon>
        <taxon>Insecta</taxon>
        <taxon>Pterygota</taxon>
        <taxon>Neoptera</taxon>
        <taxon>Endopterygota</taxon>
        <taxon>Coleoptera</taxon>
        <taxon>Polyphaga</taxon>
        <taxon>Scarabaeiformia</taxon>
        <taxon>Scarabaeidae</taxon>
        <taxon>Rutelinae</taxon>
        <taxon>Popillia</taxon>
    </lineage>
</organism>
<name>A0AAW1IV33_POPJA</name>
<evidence type="ECO:0000256" key="1">
    <source>
        <dbReference type="ARBA" id="ARBA00004123"/>
    </source>
</evidence>